<keyword evidence="4 6" id="KW-1133">Transmembrane helix</keyword>
<evidence type="ECO:0000256" key="3">
    <source>
        <dbReference type="ARBA" id="ARBA00022692"/>
    </source>
</evidence>
<dbReference type="GO" id="GO:0005886">
    <property type="term" value="C:plasma membrane"/>
    <property type="evidence" value="ECO:0007669"/>
    <property type="project" value="TreeGrafter"/>
</dbReference>
<dbReference type="PANTHER" id="PTHR30028:SF0">
    <property type="entry name" value="PROTEIN ALUMINUM SENSITIVE 3"/>
    <property type="match status" value="1"/>
</dbReference>
<organism evidence="7">
    <name type="scientific">uncultured Thiotrichaceae bacterium</name>
    <dbReference type="NCBI Taxonomy" id="298394"/>
    <lineage>
        <taxon>Bacteria</taxon>
        <taxon>Pseudomonadati</taxon>
        <taxon>Pseudomonadota</taxon>
        <taxon>Gammaproteobacteria</taxon>
        <taxon>Thiotrichales</taxon>
        <taxon>Thiotrichaceae</taxon>
        <taxon>environmental samples</taxon>
    </lineage>
</organism>
<evidence type="ECO:0000256" key="6">
    <source>
        <dbReference type="SAM" id="Phobius"/>
    </source>
</evidence>
<dbReference type="Pfam" id="PF03649">
    <property type="entry name" value="UPF0014"/>
    <property type="match status" value="1"/>
</dbReference>
<dbReference type="AlphaFoldDB" id="A0A6S6TNX2"/>
<comment type="similarity">
    <text evidence="2">Belongs to the UPF0014 family.</text>
</comment>
<accession>A0A6S6TNX2</accession>
<feature type="transmembrane region" description="Helical" evidence="6">
    <location>
        <begin position="12"/>
        <end position="30"/>
    </location>
</feature>
<feature type="non-terminal residue" evidence="7">
    <location>
        <position position="152"/>
    </location>
</feature>
<evidence type="ECO:0000256" key="4">
    <source>
        <dbReference type="ARBA" id="ARBA00022989"/>
    </source>
</evidence>
<name>A0A6S6TNX2_9GAMM</name>
<keyword evidence="3 6" id="KW-0812">Transmembrane</keyword>
<protein>
    <submittedName>
        <fullName evidence="7">YbbM seven transmembrane helix protein</fullName>
    </submittedName>
</protein>
<dbReference type="EMBL" id="CACVAV010000286">
    <property type="protein sequence ID" value="CAA6818350.1"/>
    <property type="molecule type" value="Genomic_DNA"/>
</dbReference>
<evidence type="ECO:0000256" key="1">
    <source>
        <dbReference type="ARBA" id="ARBA00004141"/>
    </source>
</evidence>
<keyword evidence="5 6" id="KW-0472">Membrane</keyword>
<feature type="transmembrane region" description="Helical" evidence="6">
    <location>
        <begin position="37"/>
        <end position="59"/>
    </location>
</feature>
<evidence type="ECO:0000256" key="5">
    <source>
        <dbReference type="ARBA" id="ARBA00023136"/>
    </source>
</evidence>
<sequence>MNTSVDTLSLANLALAFIPAFVVVAVLFKWSLQAGNALYAMSRMLVQLLLIGYFLSYIFEADNGWIILAALIVMVLASSWIALGAVNKQQRITLYSHALLAILIGGGVTLVIVTEGVIGLDPWYLPQYMIPLAGMIFSNSMNSVSLCAERLG</sequence>
<gene>
    <name evidence="7" type="ORF">HELGO_WM49254</name>
</gene>
<feature type="transmembrane region" description="Helical" evidence="6">
    <location>
        <begin position="65"/>
        <end position="86"/>
    </location>
</feature>
<evidence type="ECO:0000313" key="7">
    <source>
        <dbReference type="EMBL" id="CAA6818350.1"/>
    </source>
</evidence>
<dbReference type="PANTHER" id="PTHR30028">
    <property type="entry name" value="UPF0014 INNER MEMBRANE PROTEIN YBBM-RELATED"/>
    <property type="match status" value="1"/>
</dbReference>
<reference evidence="7" key="1">
    <citation type="submission" date="2020-01" db="EMBL/GenBank/DDBJ databases">
        <authorList>
            <person name="Meier V. D."/>
            <person name="Meier V D."/>
        </authorList>
    </citation>
    <scope>NUCLEOTIDE SEQUENCE</scope>
    <source>
        <strain evidence="7">HLG_WM_MAG_08</strain>
    </source>
</reference>
<proteinExistence type="inferred from homology"/>
<comment type="subcellular location">
    <subcellularLocation>
        <location evidence="1">Membrane</location>
        <topology evidence="1">Multi-pass membrane protein</topology>
    </subcellularLocation>
</comment>
<dbReference type="InterPro" id="IPR005226">
    <property type="entry name" value="UPF0014_fam"/>
</dbReference>
<evidence type="ECO:0000256" key="2">
    <source>
        <dbReference type="ARBA" id="ARBA00005268"/>
    </source>
</evidence>
<feature type="transmembrane region" description="Helical" evidence="6">
    <location>
        <begin position="98"/>
        <end position="118"/>
    </location>
</feature>